<dbReference type="Pfam" id="PF07228">
    <property type="entry name" value="SpoIIE"/>
    <property type="match status" value="1"/>
</dbReference>
<dbReference type="PROSITE" id="PS50110">
    <property type="entry name" value="RESPONSE_REGULATORY"/>
    <property type="match status" value="1"/>
</dbReference>
<dbReference type="InterPro" id="IPR052016">
    <property type="entry name" value="Bact_Sigma-Reg"/>
</dbReference>
<evidence type="ECO:0000256" key="2">
    <source>
        <dbReference type="PROSITE-ProRule" id="PRU00169"/>
    </source>
</evidence>
<dbReference type="EMBL" id="JAFKDB010000008">
    <property type="protein sequence ID" value="MBN7769083.1"/>
    <property type="molecule type" value="Genomic_DNA"/>
</dbReference>
<organism evidence="5 6">
    <name type="scientific">Marinobacter daepoensis</name>
    <dbReference type="NCBI Taxonomy" id="262077"/>
    <lineage>
        <taxon>Bacteria</taxon>
        <taxon>Pseudomonadati</taxon>
        <taxon>Pseudomonadota</taxon>
        <taxon>Gammaproteobacteria</taxon>
        <taxon>Pseudomonadales</taxon>
        <taxon>Marinobacteraceae</taxon>
        <taxon>Marinobacter</taxon>
    </lineage>
</organism>
<comment type="caution">
    <text evidence="5">The sequence shown here is derived from an EMBL/GenBank/DDBJ whole genome shotgun (WGS) entry which is preliminary data.</text>
</comment>
<dbReference type="PANTHER" id="PTHR43156:SF2">
    <property type="entry name" value="STAGE II SPORULATION PROTEIN E"/>
    <property type="match status" value="1"/>
</dbReference>
<proteinExistence type="predicted"/>
<evidence type="ECO:0000313" key="5">
    <source>
        <dbReference type="EMBL" id="MBN7769083.1"/>
    </source>
</evidence>
<evidence type="ECO:0000313" key="6">
    <source>
        <dbReference type="Proteomes" id="UP000664344"/>
    </source>
</evidence>
<evidence type="ECO:0000259" key="4">
    <source>
        <dbReference type="PROSITE" id="PS50110"/>
    </source>
</evidence>
<gene>
    <name evidence="5" type="ORF">JYP53_04085</name>
</gene>
<dbReference type="InterPro" id="IPR001932">
    <property type="entry name" value="PPM-type_phosphatase-like_dom"/>
</dbReference>
<evidence type="ECO:0000256" key="1">
    <source>
        <dbReference type="ARBA" id="ARBA00022801"/>
    </source>
</evidence>
<keyword evidence="6" id="KW-1185">Reference proteome</keyword>
<keyword evidence="3" id="KW-0175">Coiled coil</keyword>
<dbReference type="Gene3D" id="3.60.40.10">
    <property type="entry name" value="PPM-type phosphatase domain"/>
    <property type="match status" value="1"/>
</dbReference>
<dbReference type="SMART" id="SM00448">
    <property type="entry name" value="REC"/>
    <property type="match status" value="1"/>
</dbReference>
<feature type="domain" description="Response regulatory" evidence="4">
    <location>
        <begin position="15"/>
        <end position="130"/>
    </location>
</feature>
<dbReference type="Proteomes" id="UP000664344">
    <property type="component" value="Unassembled WGS sequence"/>
</dbReference>
<dbReference type="Gene3D" id="3.40.50.2300">
    <property type="match status" value="1"/>
</dbReference>
<dbReference type="SMART" id="SM00331">
    <property type="entry name" value="PP2C_SIG"/>
    <property type="match status" value="1"/>
</dbReference>
<dbReference type="InterPro" id="IPR001789">
    <property type="entry name" value="Sig_transdc_resp-reg_receiver"/>
</dbReference>
<dbReference type="PANTHER" id="PTHR43156">
    <property type="entry name" value="STAGE II SPORULATION PROTEIN E-RELATED"/>
    <property type="match status" value="1"/>
</dbReference>
<feature type="modified residue" description="4-aspartylphosphate" evidence="2">
    <location>
        <position position="64"/>
    </location>
</feature>
<accession>A0ABS3BB43</accession>
<dbReference type="SUPFAM" id="SSF52172">
    <property type="entry name" value="CheY-like"/>
    <property type="match status" value="1"/>
</dbReference>
<dbReference type="InterPro" id="IPR011006">
    <property type="entry name" value="CheY-like_superfamily"/>
</dbReference>
<dbReference type="InterPro" id="IPR036457">
    <property type="entry name" value="PPM-type-like_dom_sf"/>
</dbReference>
<protein>
    <submittedName>
        <fullName evidence="5">SpoIIE family protein phosphatase</fullName>
    </submittedName>
</protein>
<sequence>MTLDTTPSAGTHQKTILVVEDNHSERLRLAAIITRLGYSVVEAEDGMEALRIVESQLIDLVISDWRMPNMTGFELCQNIKSDWQCPPYFILLTGQNSILDLAAAMDAGADDFIAKPFAAEELRARISAGLRIIDSRQQLSSLNTELLSSLANETNRLDQLRTDLAAAESLQRSVLPGAQQLPAGLNLLQYFRGATGVNGDAYNVIPLQGSVVGFYLIDISGHGVRSAMLSFYATQLLSSRMLIRHKSGVGSWHPESPSQLVSRLNTMFLKQFEGRDYLTMIYGTLDVQTGKGLLCQAGHPAPVIYSTWPGREKKRALNGGGFPVGILEEAVFRDQPFELGTDERLIISSDGLLDCVQKTGAPLSLADISELLDKIRASGPDRLQARLESALDQLIQPQEPVDDISILIMERSAHRQPPRRDQEIGA</sequence>
<name>A0ABS3BB43_9GAMM</name>
<keyword evidence="1" id="KW-0378">Hydrolase</keyword>
<feature type="coiled-coil region" evidence="3">
    <location>
        <begin position="143"/>
        <end position="170"/>
    </location>
</feature>
<dbReference type="Pfam" id="PF00072">
    <property type="entry name" value="Response_reg"/>
    <property type="match status" value="1"/>
</dbReference>
<dbReference type="CDD" id="cd17546">
    <property type="entry name" value="REC_hyHK_CKI1_RcsC-like"/>
    <property type="match status" value="1"/>
</dbReference>
<reference evidence="5 6" key="1">
    <citation type="submission" date="2021-02" db="EMBL/GenBank/DDBJ databases">
        <title>PHA producing bacteria isolated from coastal sediment in Guangdong, Shenzhen.</title>
        <authorList>
            <person name="Zheng W."/>
            <person name="Yu S."/>
            <person name="Huang Y."/>
        </authorList>
    </citation>
    <scope>NUCLEOTIDE SEQUENCE [LARGE SCALE GENOMIC DNA]</scope>
    <source>
        <strain evidence="5 6">TN21-5</strain>
    </source>
</reference>
<evidence type="ECO:0000256" key="3">
    <source>
        <dbReference type="SAM" id="Coils"/>
    </source>
</evidence>
<keyword evidence="2" id="KW-0597">Phosphoprotein</keyword>
<dbReference type="RefSeq" id="WP_206556788.1">
    <property type="nucleotide sequence ID" value="NZ_JAFKDB010000008.1"/>
</dbReference>